<evidence type="ECO:0000313" key="2">
    <source>
        <dbReference type="Proteomes" id="UP000708208"/>
    </source>
</evidence>
<organism evidence="1 2">
    <name type="scientific">Allacma fusca</name>
    <dbReference type="NCBI Taxonomy" id="39272"/>
    <lineage>
        <taxon>Eukaryota</taxon>
        <taxon>Metazoa</taxon>
        <taxon>Ecdysozoa</taxon>
        <taxon>Arthropoda</taxon>
        <taxon>Hexapoda</taxon>
        <taxon>Collembola</taxon>
        <taxon>Symphypleona</taxon>
        <taxon>Sminthuridae</taxon>
        <taxon>Allacma</taxon>
    </lineage>
</organism>
<keyword evidence="2" id="KW-1185">Reference proteome</keyword>
<protein>
    <submittedName>
        <fullName evidence="1">Uncharacterized protein</fullName>
    </submittedName>
</protein>
<gene>
    <name evidence="1" type="ORF">AFUS01_LOCUS12522</name>
</gene>
<evidence type="ECO:0000313" key="1">
    <source>
        <dbReference type="EMBL" id="CAG7723434.1"/>
    </source>
</evidence>
<dbReference type="EMBL" id="CAJVCH010099009">
    <property type="protein sequence ID" value="CAG7723434.1"/>
    <property type="molecule type" value="Genomic_DNA"/>
</dbReference>
<accession>A0A8J2JP47</accession>
<dbReference type="Proteomes" id="UP000708208">
    <property type="component" value="Unassembled WGS sequence"/>
</dbReference>
<sequence length="72" mass="8534">MSHLRYRFMLNGRTPNYVADKTVHGMLHRKEHIFMSNFDRILIFLVSVVPSECTNLFMDFAGFKSIHSQLMR</sequence>
<reference evidence="1" key="1">
    <citation type="submission" date="2021-06" db="EMBL/GenBank/DDBJ databases">
        <authorList>
            <person name="Hodson N. C."/>
            <person name="Mongue J. A."/>
            <person name="Jaron S. K."/>
        </authorList>
    </citation>
    <scope>NUCLEOTIDE SEQUENCE</scope>
</reference>
<proteinExistence type="predicted"/>
<dbReference type="AlphaFoldDB" id="A0A8J2JP47"/>
<comment type="caution">
    <text evidence="1">The sequence shown here is derived from an EMBL/GenBank/DDBJ whole genome shotgun (WGS) entry which is preliminary data.</text>
</comment>
<name>A0A8J2JP47_9HEXA</name>